<dbReference type="PANTHER" id="PTHR33673">
    <property type="entry name" value="SUPPRESSOR SRP40-LIKE PROTEIN"/>
    <property type="match status" value="1"/>
</dbReference>
<dbReference type="Proteomes" id="UP001418222">
    <property type="component" value="Unassembled WGS sequence"/>
</dbReference>
<evidence type="ECO:0000256" key="1">
    <source>
        <dbReference type="SAM" id="MobiDB-lite"/>
    </source>
</evidence>
<feature type="region of interest" description="Disordered" evidence="1">
    <location>
        <begin position="67"/>
        <end position="88"/>
    </location>
</feature>
<dbReference type="PANTHER" id="PTHR33673:SF3">
    <property type="entry name" value="SUPPRESSOR SRP40-LIKE PROTEIN"/>
    <property type="match status" value="1"/>
</dbReference>
<reference evidence="2 3" key="1">
    <citation type="journal article" date="2022" name="Nat. Plants">
        <title>Genomes of leafy and leafless Platanthera orchids illuminate the evolution of mycoheterotrophy.</title>
        <authorList>
            <person name="Li M.H."/>
            <person name="Liu K.W."/>
            <person name="Li Z."/>
            <person name="Lu H.C."/>
            <person name="Ye Q.L."/>
            <person name="Zhang D."/>
            <person name="Wang J.Y."/>
            <person name="Li Y.F."/>
            <person name="Zhong Z.M."/>
            <person name="Liu X."/>
            <person name="Yu X."/>
            <person name="Liu D.K."/>
            <person name="Tu X.D."/>
            <person name="Liu B."/>
            <person name="Hao Y."/>
            <person name="Liao X.Y."/>
            <person name="Jiang Y.T."/>
            <person name="Sun W.H."/>
            <person name="Chen J."/>
            <person name="Chen Y.Q."/>
            <person name="Ai Y."/>
            <person name="Zhai J.W."/>
            <person name="Wu S.S."/>
            <person name="Zhou Z."/>
            <person name="Hsiao Y.Y."/>
            <person name="Wu W.L."/>
            <person name="Chen Y.Y."/>
            <person name="Lin Y.F."/>
            <person name="Hsu J.L."/>
            <person name="Li C.Y."/>
            <person name="Wang Z.W."/>
            <person name="Zhao X."/>
            <person name="Zhong W.Y."/>
            <person name="Ma X.K."/>
            <person name="Ma L."/>
            <person name="Huang J."/>
            <person name="Chen G.Z."/>
            <person name="Huang M.Z."/>
            <person name="Huang L."/>
            <person name="Peng D.H."/>
            <person name="Luo Y.B."/>
            <person name="Zou S.Q."/>
            <person name="Chen S.P."/>
            <person name="Lan S."/>
            <person name="Tsai W.C."/>
            <person name="Van de Peer Y."/>
            <person name="Liu Z.J."/>
        </authorList>
    </citation>
    <scope>NUCLEOTIDE SEQUENCE [LARGE SCALE GENOMIC DNA]</scope>
    <source>
        <strain evidence="2">Lor287</strain>
    </source>
</reference>
<dbReference type="EMBL" id="JBBWWQ010000020">
    <property type="protein sequence ID" value="KAK8916578.1"/>
    <property type="molecule type" value="Genomic_DNA"/>
</dbReference>
<proteinExistence type="predicted"/>
<accession>A0AAP0AVR6</accession>
<protein>
    <submittedName>
        <fullName evidence="2">Uncharacterized protein</fullName>
    </submittedName>
</protein>
<dbReference type="AlphaFoldDB" id="A0AAP0AVR6"/>
<feature type="compositionally biased region" description="Polar residues" evidence="1">
    <location>
        <begin position="1"/>
        <end position="23"/>
    </location>
</feature>
<feature type="compositionally biased region" description="Pro residues" evidence="1">
    <location>
        <begin position="130"/>
        <end position="141"/>
    </location>
</feature>
<evidence type="ECO:0000313" key="2">
    <source>
        <dbReference type="EMBL" id="KAK8916578.1"/>
    </source>
</evidence>
<comment type="caution">
    <text evidence="2">The sequence shown here is derived from an EMBL/GenBank/DDBJ whole genome shotgun (WGS) entry which is preliminary data.</text>
</comment>
<evidence type="ECO:0000313" key="3">
    <source>
        <dbReference type="Proteomes" id="UP001418222"/>
    </source>
</evidence>
<feature type="region of interest" description="Disordered" evidence="1">
    <location>
        <begin position="124"/>
        <end position="168"/>
    </location>
</feature>
<feature type="region of interest" description="Disordered" evidence="1">
    <location>
        <begin position="1"/>
        <end position="28"/>
    </location>
</feature>
<name>A0AAP0AVR6_9ASPA</name>
<organism evidence="2 3">
    <name type="scientific">Platanthera zijinensis</name>
    <dbReference type="NCBI Taxonomy" id="2320716"/>
    <lineage>
        <taxon>Eukaryota</taxon>
        <taxon>Viridiplantae</taxon>
        <taxon>Streptophyta</taxon>
        <taxon>Embryophyta</taxon>
        <taxon>Tracheophyta</taxon>
        <taxon>Spermatophyta</taxon>
        <taxon>Magnoliopsida</taxon>
        <taxon>Liliopsida</taxon>
        <taxon>Asparagales</taxon>
        <taxon>Orchidaceae</taxon>
        <taxon>Orchidoideae</taxon>
        <taxon>Orchideae</taxon>
        <taxon>Orchidinae</taxon>
        <taxon>Platanthera</taxon>
    </lineage>
</organism>
<sequence length="404" mass="43597">MDPDSNNHCITSSQAVVQPQQTAPNPPSPSLLLSLELLMSLSISFKLNTSHEATSAWPTPVGLRSAGLHKAGAGPDGPRRPGSPLTGLHSLLANCTKRFTATRIVRAEPISSRRFRGLICKMDTADHKPAPLPTPTSPPPEIEPKTSTIKSGNEPSCSSSDSDTDSDHGFFQIDVPDLPHLPPISTGEGPLINLGDSLLDTNVREMRLSTEYLGSRSEERESPVVQVMERNEIADPGRIPSYVFDRRSPAPMEWSAASNESLFSIAMETTSFSGDRVFLMGRSGDLGGGFASGLMEYPPPALPPSMSTVARPGMTGENVRGAILDLGMMEETAATANAEAMRDVMRAAVEERERERELPAAALRQHSISRHSDGSTTSFRSFVFPIGYNSASKMMLPHFACERE</sequence>
<keyword evidence="3" id="KW-1185">Reference proteome</keyword>
<gene>
    <name evidence="2" type="ORF">KSP39_PZI023180</name>
</gene>